<dbReference type="AlphaFoldDB" id="A0AAV9UU77"/>
<dbReference type="PROSITE" id="PS50862">
    <property type="entry name" value="AA_TRNA_LIGASE_II"/>
    <property type="match status" value="1"/>
</dbReference>
<dbReference type="GO" id="GO:0006422">
    <property type="term" value="P:aspartyl-tRNA aminoacylation"/>
    <property type="evidence" value="ECO:0007669"/>
    <property type="project" value="TreeGrafter"/>
</dbReference>
<evidence type="ECO:0000313" key="10">
    <source>
        <dbReference type="Proteomes" id="UP001375240"/>
    </source>
</evidence>
<sequence>MTAPFRICVRCQLDAIAAAPAAVSRSSVANLRRQSAVVSSQWRSRRAYSDAVASQESNSTPAPAPAAEPIEHQKGEPDNHSDPVNSSDSPKSNGPPRSKLMEQRRGARTLKVFRNGQPAPDLSLSNTTRPGPTVDLSFTPTLSPGEKPPWSSPGEPHNCKPFRDINADDLNQPFYIRGWLIQLNALSDHLIFGKVLQDGKVIQIIHTGDPDFKDPDFLRKTRLHTPVQIYGWLRWKSRLRPGQTFENVPFLDKIELVIKDVVHIGNPPIAPVIKDAVFSPEKRYLQLRTDRSLGQALRLRHKVSRVCRQHLEDEGFLEVETPLLFKSTPEGAREFLVPTRKPGHVYALPQSPQQYKQILMAGGVHKYFQFARCFRDEDLRADRQPEFTQLDLEMAFASGTDVQRTIERLLKRLWWEVFGIKLDTFPSLPYHSAISQYGSDKPDLRFEPQILKLGEIIDPCLNFKPAEHSLWSYQIMVIRDVEISYSKFSRMRAEMTYPLDDTISPMGGSNPDVTICYLKDLARLTNIEASFLKLAPYLEKDMKGLHAAIEAMKRRHLLDKNNIVVIGRRKREFNPGGSTPIGIVRKMLASKLVQYGVIPPLSGYKLVWVNRFPLFTRIDKDDKEPGQSGGAGYKSTHHPFTAPLLSDRDKLFIRPWETIGQHYDIVLNGVEIGGGSTRIHEAGLQRDILEDILKVPPEKLENFKHLFEMLDSGCPPHAGLALGFDRLVALMHGTDSIRNVIAFPKNSKGVDPVVDSPALANSDILKEYGLARLEESPVEKESVIEGGAKVEPLVVEEATESEYIKQTAQEISAKSKLSGELADLRTRMEELRDIASSKFAEQKKVLETRSEDQGVPEPAKPEQIQPEKEVEAEVPQVKTEERLEVESRDEAEVPENSALVAEAEEQETAALVVEAVSNPEQSSDAEQSNDREQSDDTKRSNDPEQSNDAKQSNDPEPADSGELVDHAQETTVPEPKSVSAGVSGHDKIEKQEEKRTDGAERDLREEPANVDTDEAESQDNKGEQHQSKTATGQEELARLGRRTIV</sequence>
<keyword evidence="4" id="KW-0067">ATP-binding</keyword>
<feature type="compositionally biased region" description="Polar residues" evidence="7">
    <location>
        <begin position="943"/>
        <end position="954"/>
    </location>
</feature>
<feature type="region of interest" description="Disordered" evidence="7">
    <location>
        <begin position="22"/>
        <end position="156"/>
    </location>
</feature>
<reference evidence="9 10" key="1">
    <citation type="submission" date="2019-10" db="EMBL/GenBank/DDBJ databases">
        <authorList>
            <person name="Palmer J.M."/>
        </authorList>
    </citation>
    <scope>NUCLEOTIDE SEQUENCE [LARGE SCALE GENOMIC DNA]</scope>
    <source>
        <strain evidence="9 10">TWF696</strain>
    </source>
</reference>
<dbReference type="PANTHER" id="PTHR22594:SF5">
    <property type="entry name" value="ASPARTATE--TRNA LIGASE, MITOCHONDRIAL"/>
    <property type="match status" value="1"/>
</dbReference>
<dbReference type="InterPro" id="IPR004364">
    <property type="entry name" value="Aa-tRNA-synt_II"/>
</dbReference>
<dbReference type="GO" id="GO:0004815">
    <property type="term" value="F:aspartate-tRNA ligase activity"/>
    <property type="evidence" value="ECO:0007669"/>
    <property type="project" value="TreeGrafter"/>
</dbReference>
<dbReference type="InterPro" id="IPR045864">
    <property type="entry name" value="aa-tRNA-synth_II/BPL/LPL"/>
</dbReference>
<dbReference type="HAMAP" id="MF_00044">
    <property type="entry name" value="Asp_tRNA_synth_type1"/>
    <property type="match status" value="1"/>
</dbReference>
<dbReference type="GO" id="GO:0005524">
    <property type="term" value="F:ATP binding"/>
    <property type="evidence" value="ECO:0007669"/>
    <property type="project" value="UniProtKB-KW"/>
</dbReference>
<keyword evidence="6" id="KW-0030">Aminoacyl-tRNA synthetase</keyword>
<evidence type="ECO:0000259" key="8">
    <source>
        <dbReference type="PROSITE" id="PS50862"/>
    </source>
</evidence>
<dbReference type="Gene3D" id="3.30.930.10">
    <property type="entry name" value="Bira Bifunctional Protein, Domain 2"/>
    <property type="match status" value="1"/>
</dbReference>
<keyword evidence="5" id="KW-0648">Protein biosynthesis</keyword>
<dbReference type="InterPro" id="IPR004524">
    <property type="entry name" value="Asp-tRNA-ligase_1"/>
</dbReference>
<proteinExistence type="inferred from homology"/>
<feature type="domain" description="Aminoacyl-transfer RNA synthetases class-II family profile" evidence="8">
    <location>
        <begin position="297"/>
        <end position="752"/>
    </location>
</feature>
<dbReference type="InterPro" id="IPR002312">
    <property type="entry name" value="Asp/Asn-tRNA-synth_IIb"/>
</dbReference>
<dbReference type="InterPro" id="IPR006195">
    <property type="entry name" value="aa-tRNA-synth_II"/>
</dbReference>
<dbReference type="GO" id="GO:0005739">
    <property type="term" value="C:mitochondrion"/>
    <property type="evidence" value="ECO:0007669"/>
    <property type="project" value="TreeGrafter"/>
</dbReference>
<evidence type="ECO:0000256" key="4">
    <source>
        <dbReference type="ARBA" id="ARBA00022840"/>
    </source>
</evidence>
<dbReference type="SUPFAM" id="SSF55681">
    <property type="entry name" value="Class II aaRS and biotin synthetases"/>
    <property type="match status" value="1"/>
</dbReference>
<evidence type="ECO:0000256" key="1">
    <source>
        <dbReference type="ARBA" id="ARBA00006303"/>
    </source>
</evidence>
<feature type="compositionally biased region" description="Basic and acidic residues" evidence="7">
    <location>
        <begin position="878"/>
        <end position="891"/>
    </location>
</feature>
<evidence type="ECO:0000313" key="9">
    <source>
        <dbReference type="EMBL" id="KAK6347265.1"/>
    </source>
</evidence>
<evidence type="ECO:0000256" key="6">
    <source>
        <dbReference type="ARBA" id="ARBA00023146"/>
    </source>
</evidence>
<comment type="caution">
    <text evidence="9">The sequence shown here is derived from an EMBL/GenBank/DDBJ whole genome shotgun (WGS) entry which is preliminary data.</text>
</comment>
<evidence type="ECO:0000256" key="7">
    <source>
        <dbReference type="SAM" id="MobiDB-lite"/>
    </source>
</evidence>
<organism evidence="9 10">
    <name type="scientific">Orbilia brochopaga</name>
    <dbReference type="NCBI Taxonomy" id="3140254"/>
    <lineage>
        <taxon>Eukaryota</taxon>
        <taxon>Fungi</taxon>
        <taxon>Dikarya</taxon>
        <taxon>Ascomycota</taxon>
        <taxon>Pezizomycotina</taxon>
        <taxon>Orbiliomycetes</taxon>
        <taxon>Orbiliales</taxon>
        <taxon>Orbiliaceae</taxon>
        <taxon>Orbilia</taxon>
    </lineage>
</organism>
<dbReference type="NCBIfam" id="TIGR00459">
    <property type="entry name" value="aspS_bact"/>
    <property type="match status" value="1"/>
</dbReference>
<keyword evidence="2" id="KW-0436">Ligase</keyword>
<comment type="similarity">
    <text evidence="1">Belongs to the class-II aminoacyl-tRNA synthetase family. Type 1 subfamily.</text>
</comment>
<dbReference type="Pfam" id="PF00152">
    <property type="entry name" value="tRNA-synt_2"/>
    <property type="match status" value="1"/>
</dbReference>
<keyword evidence="10" id="KW-1185">Reference proteome</keyword>
<dbReference type="Gene3D" id="3.30.1360.30">
    <property type="entry name" value="GAD-like domain"/>
    <property type="match status" value="1"/>
</dbReference>
<evidence type="ECO:0000256" key="5">
    <source>
        <dbReference type="ARBA" id="ARBA00022917"/>
    </source>
</evidence>
<evidence type="ECO:0000256" key="3">
    <source>
        <dbReference type="ARBA" id="ARBA00022741"/>
    </source>
</evidence>
<keyword evidence="3" id="KW-0547">Nucleotide-binding</keyword>
<protein>
    <recommendedName>
        <fullName evidence="8">Aminoacyl-transfer RNA synthetases class-II family profile domain-containing protein</fullName>
    </recommendedName>
</protein>
<gene>
    <name evidence="9" type="ORF">TWF696_007337</name>
</gene>
<feature type="compositionally biased region" description="Basic and acidic residues" evidence="7">
    <location>
        <begin position="984"/>
        <end position="1007"/>
    </location>
</feature>
<dbReference type="EMBL" id="JAVHNQ010000005">
    <property type="protein sequence ID" value="KAK6347265.1"/>
    <property type="molecule type" value="Genomic_DNA"/>
</dbReference>
<evidence type="ECO:0000256" key="2">
    <source>
        <dbReference type="ARBA" id="ARBA00022598"/>
    </source>
</evidence>
<dbReference type="PANTHER" id="PTHR22594">
    <property type="entry name" value="ASPARTYL/LYSYL-TRNA SYNTHETASE"/>
    <property type="match status" value="1"/>
</dbReference>
<feature type="compositionally biased region" description="Basic and acidic residues" evidence="7">
    <location>
        <begin position="69"/>
        <end position="81"/>
    </location>
</feature>
<feature type="compositionally biased region" description="Basic and acidic residues" evidence="7">
    <location>
        <begin position="928"/>
        <end position="942"/>
    </location>
</feature>
<feature type="compositionally biased region" description="Polar residues" evidence="7">
    <location>
        <begin position="32"/>
        <end position="42"/>
    </location>
</feature>
<dbReference type="Proteomes" id="UP001375240">
    <property type="component" value="Unassembled WGS sequence"/>
</dbReference>
<accession>A0AAV9UU77</accession>
<feature type="region of interest" description="Disordered" evidence="7">
    <location>
        <begin position="845"/>
        <end position="1045"/>
    </location>
</feature>
<dbReference type="PRINTS" id="PR01042">
    <property type="entry name" value="TRNASYNTHASP"/>
</dbReference>
<feature type="compositionally biased region" description="Polar residues" evidence="7">
    <location>
        <begin position="82"/>
        <end position="92"/>
    </location>
</feature>
<name>A0AAV9UU77_9PEZI</name>
<feature type="compositionally biased region" description="Polar residues" evidence="7">
    <location>
        <begin position="123"/>
        <end position="142"/>
    </location>
</feature>
<dbReference type="InterPro" id="IPR004115">
    <property type="entry name" value="GAD-like_sf"/>
</dbReference>